<protein>
    <submittedName>
        <fullName evidence="8">Phosphoglucosamine mutase</fullName>
    </submittedName>
</protein>
<evidence type="ECO:0000313" key="8">
    <source>
        <dbReference type="EMBL" id="MBF1351641.1"/>
    </source>
</evidence>
<keyword evidence="5" id="KW-0460">Magnesium</keyword>
<dbReference type="PANTHER" id="PTHR42946:SF1">
    <property type="entry name" value="PHOSPHOGLUCOMUTASE (ALPHA-D-GLUCOSE-1,6-BISPHOSPHATE-DEPENDENT)"/>
    <property type="match status" value="1"/>
</dbReference>
<sequence>MGRLFGTDGVRGVANTELTASLAFDIGRAAAFVLGENNKKPVMVIGRDTRISGDMLENALTAGVLSVGGDVIKLGVVPTPAVAYLVRKYNADAGVVISASHNPFEYNGIKLFNGEGYKLDDSVEQEIEAIILGEKKISTDEFVGAKLGTCREDDACAIKQYTDFLLSTIDKRLDGIKVVLDT</sequence>
<dbReference type="GO" id="GO:0005829">
    <property type="term" value="C:cytosol"/>
    <property type="evidence" value="ECO:0007669"/>
    <property type="project" value="TreeGrafter"/>
</dbReference>
<dbReference type="InterPro" id="IPR016055">
    <property type="entry name" value="A-D-PHexomutase_a/b/a-I/II/III"/>
</dbReference>
<evidence type="ECO:0000313" key="9">
    <source>
        <dbReference type="Proteomes" id="UP000722050"/>
    </source>
</evidence>
<evidence type="ECO:0000256" key="1">
    <source>
        <dbReference type="ARBA" id="ARBA00001946"/>
    </source>
</evidence>
<evidence type="ECO:0000259" key="7">
    <source>
        <dbReference type="Pfam" id="PF02878"/>
    </source>
</evidence>
<evidence type="ECO:0000256" key="6">
    <source>
        <dbReference type="ARBA" id="ARBA00023235"/>
    </source>
</evidence>
<keyword evidence="3" id="KW-0597">Phosphoprotein</keyword>
<dbReference type="InterPro" id="IPR016066">
    <property type="entry name" value="A-D-PHexomutase_CS"/>
</dbReference>
<dbReference type="InterPro" id="IPR050060">
    <property type="entry name" value="Phosphoglucosamine_mutase"/>
</dbReference>
<organism evidence="8 9">
    <name type="scientific">Mogibacterium diversum</name>
    <dbReference type="NCBI Taxonomy" id="114527"/>
    <lineage>
        <taxon>Bacteria</taxon>
        <taxon>Bacillati</taxon>
        <taxon>Bacillota</taxon>
        <taxon>Clostridia</taxon>
        <taxon>Peptostreptococcales</taxon>
        <taxon>Anaerovoracaceae</taxon>
        <taxon>Mogibacterium</taxon>
    </lineage>
</organism>
<evidence type="ECO:0000256" key="2">
    <source>
        <dbReference type="ARBA" id="ARBA00010231"/>
    </source>
</evidence>
<dbReference type="Proteomes" id="UP000722050">
    <property type="component" value="Unassembled WGS sequence"/>
</dbReference>
<name>A0A930EC69_9FIRM</name>
<proteinExistence type="inferred from homology"/>
<evidence type="ECO:0000256" key="3">
    <source>
        <dbReference type="ARBA" id="ARBA00022553"/>
    </source>
</evidence>
<dbReference type="EMBL" id="JABZQH010000013">
    <property type="protein sequence ID" value="MBF1351641.1"/>
    <property type="molecule type" value="Genomic_DNA"/>
</dbReference>
<dbReference type="Pfam" id="PF02878">
    <property type="entry name" value="PGM_PMM_I"/>
    <property type="match status" value="1"/>
</dbReference>
<feature type="domain" description="Alpha-D-phosphohexomutase alpha/beta/alpha" evidence="7">
    <location>
        <begin position="3"/>
        <end position="135"/>
    </location>
</feature>
<dbReference type="FunFam" id="3.40.120.10:FF:000001">
    <property type="entry name" value="Phosphoglucosamine mutase"/>
    <property type="match status" value="1"/>
</dbReference>
<dbReference type="PANTHER" id="PTHR42946">
    <property type="entry name" value="PHOSPHOHEXOSE MUTASE"/>
    <property type="match status" value="1"/>
</dbReference>
<dbReference type="Gene3D" id="3.40.120.10">
    <property type="entry name" value="Alpha-D-Glucose-1,6-Bisphosphate, subunit A, domain 3"/>
    <property type="match status" value="1"/>
</dbReference>
<dbReference type="InterPro" id="IPR005844">
    <property type="entry name" value="A-D-PHexomutase_a/b/a-I"/>
</dbReference>
<dbReference type="GO" id="GO:0008966">
    <property type="term" value="F:phosphoglucosamine mutase activity"/>
    <property type="evidence" value="ECO:0007669"/>
    <property type="project" value="TreeGrafter"/>
</dbReference>
<reference evidence="8" key="1">
    <citation type="submission" date="2020-04" db="EMBL/GenBank/DDBJ databases">
        <title>Deep metagenomics examines the oral microbiome during advanced dental caries in children, revealing novel taxa and co-occurrences with host molecules.</title>
        <authorList>
            <person name="Baker J.L."/>
            <person name="Morton J.T."/>
            <person name="Dinis M."/>
            <person name="Alvarez R."/>
            <person name="Tran N.C."/>
            <person name="Knight R."/>
            <person name="Edlund A."/>
        </authorList>
    </citation>
    <scope>NUCLEOTIDE SEQUENCE</scope>
    <source>
        <strain evidence="8">JCVI_24_bin.8</strain>
    </source>
</reference>
<comment type="similarity">
    <text evidence="2">Belongs to the phosphohexose mutase family.</text>
</comment>
<keyword evidence="6" id="KW-0413">Isomerase</keyword>
<dbReference type="PROSITE" id="PS00710">
    <property type="entry name" value="PGM_PMM"/>
    <property type="match status" value="1"/>
</dbReference>
<comment type="caution">
    <text evidence="8">The sequence shown here is derived from an EMBL/GenBank/DDBJ whole genome shotgun (WGS) entry which is preliminary data.</text>
</comment>
<gene>
    <name evidence="8" type="ORF">HXM71_00775</name>
</gene>
<evidence type="ECO:0000256" key="4">
    <source>
        <dbReference type="ARBA" id="ARBA00022723"/>
    </source>
</evidence>
<dbReference type="GO" id="GO:0005975">
    <property type="term" value="P:carbohydrate metabolic process"/>
    <property type="evidence" value="ECO:0007669"/>
    <property type="project" value="InterPro"/>
</dbReference>
<keyword evidence="4" id="KW-0479">Metal-binding</keyword>
<dbReference type="GO" id="GO:0009252">
    <property type="term" value="P:peptidoglycan biosynthetic process"/>
    <property type="evidence" value="ECO:0007669"/>
    <property type="project" value="TreeGrafter"/>
</dbReference>
<dbReference type="GO" id="GO:0004615">
    <property type="term" value="F:phosphomannomutase activity"/>
    <property type="evidence" value="ECO:0007669"/>
    <property type="project" value="TreeGrafter"/>
</dbReference>
<evidence type="ECO:0000256" key="5">
    <source>
        <dbReference type="ARBA" id="ARBA00022842"/>
    </source>
</evidence>
<dbReference type="GO" id="GO:0000287">
    <property type="term" value="F:magnesium ion binding"/>
    <property type="evidence" value="ECO:0007669"/>
    <property type="project" value="InterPro"/>
</dbReference>
<accession>A0A930EC69</accession>
<feature type="non-terminal residue" evidence="8">
    <location>
        <position position="182"/>
    </location>
</feature>
<dbReference type="GO" id="GO:0006048">
    <property type="term" value="P:UDP-N-acetylglucosamine biosynthetic process"/>
    <property type="evidence" value="ECO:0007669"/>
    <property type="project" value="TreeGrafter"/>
</dbReference>
<dbReference type="SUPFAM" id="SSF53738">
    <property type="entry name" value="Phosphoglucomutase, first 3 domains"/>
    <property type="match status" value="1"/>
</dbReference>
<dbReference type="AlphaFoldDB" id="A0A930EC69"/>
<comment type="cofactor">
    <cofactor evidence="1">
        <name>Mg(2+)</name>
        <dbReference type="ChEBI" id="CHEBI:18420"/>
    </cofactor>
</comment>